<feature type="transmembrane region" description="Helical" evidence="8">
    <location>
        <begin position="74"/>
        <end position="93"/>
    </location>
</feature>
<name>A0A5D4TI62_9BACI</name>
<protein>
    <recommendedName>
        <fullName evidence="8">Transport permease protein</fullName>
    </recommendedName>
</protein>
<dbReference type="OrthoDB" id="9794365at2"/>
<feature type="transmembrane region" description="Helical" evidence="8">
    <location>
        <begin position="128"/>
        <end position="149"/>
    </location>
</feature>
<gene>
    <name evidence="10" type="ORF">FZC85_21485</name>
</gene>
<evidence type="ECO:0000313" key="11">
    <source>
        <dbReference type="Proteomes" id="UP000324269"/>
    </source>
</evidence>
<dbReference type="Proteomes" id="UP000324269">
    <property type="component" value="Unassembled WGS sequence"/>
</dbReference>
<evidence type="ECO:0000256" key="6">
    <source>
        <dbReference type="ARBA" id="ARBA00022989"/>
    </source>
</evidence>
<comment type="similarity">
    <text evidence="2 8">Belongs to the ABC-2 integral membrane protein family.</text>
</comment>
<dbReference type="STRING" id="189382.BHE18_12750"/>
<dbReference type="InterPro" id="IPR047817">
    <property type="entry name" value="ABC2_TM_bact-type"/>
</dbReference>
<comment type="caution">
    <text evidence="10">The sequence shown here is derived from an EMBL/GenBank/DDBJ whole genome shotgun (WGS) entry which is preliminary data.</text>
</comment>
<reference evidence="10 11" key="1">
    <citation type="submission" date="2019-08" db="EMBL/GenBank/DDBJ databases">
        <title>Bacillus genomes from the desert of Cuatro Cienegas, Coahuila.</title>
        <authorList>
            <person name="Olmedo-Alvarez G."/>
        </authorList>
    </citation>
    <scope>NUCLEOTIDE SEQUENCE [LARGE SCALE GENOMIC DNA]</scope>
    <source>
        <strain evidence="10 11">CH87b_3T</strain>
    </source>
</reference>
<sequence length="273" mass="32050">MKSALTVFKEQINSFYLIRRLSLYELKSNNKNNYLGMLWEVLNPGIQLAIYWFVFGYGLRTAGQGRSDVENVPFFAWLLAGMVVWFFINPAVTQASKSVYTRIKMLSKMSFPMSAIPSYVIMSKFYPHLYLTAISIVILNFMGQTINIYYLQLPYFMFSVIAVVIAISLITSTLSTIVRDVQMVVQSIMRMLLYMTPILWNMEDLLNDRLITIMKLNPFYYIVEGYRSALLGQGWYFIEHFQYTLYFWALVLVMFAFGSFIHVKFRRHFVDFL</sequence>
<dbReference type="Pfam" id="PF01061">
    <property type="entry name" value="ABC2_membrane"/>
    <property type="match status" value="1"/>
</dbReference>
<dbReference type="GO" id="GO:0140359">
    <property type="term" value="F:ABC-type transporter activity"/>
    <property type="evidence" value="ECO:0007669"/>
    <property type="project" value="InterPro"/>
</dbReference>
<keyword evidence="3 8" id="KW-0813">Transport</keyword>
<feature type="transmembrane region" description="Helical" evidence="8">
    <location>
        <begin position="34"/>
        <end position="54"/>
    </location>
</feature>
<evidence type="ECO:0000259" key="9">
    <source>
        <dbReference type="PROSITE" id="PS51012"/>
    </source>
</evidence>
<evidence type="ECO:0000256" key="4">
    <source>
        <dbReference type="ARBA" id="ARBA00022475"/>
    </source>
</evidence>
<feature type="transmembrane region" description="Helical" evidence="8">
    <location>
        <begin position="156"/>
        <end position="177"/>
    </location>
</feature>
<dbReference type="RefSeq" id="WP_148971146.1">
    <property type="nucleotide sequence ID" value="NZ_CANLNA010000004.1"/>
</dbReference>
<accession>A0A5D4TI62</accession>
<evidence type="ECO:0000256" key="1">
    <source>
        <dbReference type="ARBA" id="ARBA00004651"/>
    </source>
</evidence>
<organism evidence="10 11">
    <name type="scientific">Rossellomorea aquimaris</name>
    <dbReference type="NCBI Taxonomy" id="189382"/>
    <lineage>
        <taxon>Bacteria</taxon>
        <taxon>Bacillati</taxon>
        <taxon>Bacillota</taxon>
        <taxon>Bacilli</taxon>
        <taxon>Bacillales</taxon>
        <taxon>Bacillaceae</taxon>
        <taxon>Rossellomorea</taxon>
    </lineage>
</organism>
<evidence type="ECO:0000313" key="10">
    <source>
        <dbReference type="EMBL" id="TYS79447.1"/>
    </source>
</evidence>
<dbReference type="GO" id="GO:0015920">
    <property type="term" value="P:lipopolysaccharide transport"/>
    <property type="evidence" value="ECO:0007669"/>
    <property type="project" value="TreeGrafter"/>
</dbReference>
<dbReference type="PANTHER" id="PTHR30413">
    <property type="entry name" value="INNER MEMBRANE TRANSPORT PERMEASE"/>
    <property type="match status" value="1"/>
</dbReference>
<comment type="caution">
    <text evidence="8">Lacks conserved residue(s) required for the propagation of feature annotation.</text>
</comment>
<dbReference type="PANTHER" id="PTHR30413:SF10">
    <property type="entry name" value="CAPSULE POLYSACCHARIDE EXPORT INNER-MEMBRANE PROTEIN CTRC"/>
    <property type="match status" value="1"/>
</dbReference>
<evidence type="ECO:0000256" key="5">
    <source>
        <dbReference type="ARBA" id="ARBA00022692"/>
    </source>
</evidence>
<feature type="transmembrane region" description="Helical" evidence="8">
    <location>
        <begin position="244"/>
        <end position="263"/>
    </location>
</feature>
<dbReference type="InterPro" id="IPR013525">
    <property type="entry name" value="ABC2_TM"/>
</dbReference>
<keyword evidence="6 8" id="KW-1133">Transmembrane helix</keyword>
<keyword evidence="4 8" id="KW-1003">Cell membrane</keyword>
<keyword evidence="7 8" id="KW-0472">Membrane</keyword>
<dbReference type="AlphaFoldDB" id="A0A5D4TI62"/>
<dbReference type="PROSITE" id="PS51012">
    <property type="entry name" value="ABC_TM2"/>
    <property type="match status" value="1"/>
</dbReference>
<evidence type="ECO:0000256" key="7">
    <source>
        <dbReference type="ARBA" id="ARBA00023136"/>
    </source>
</evidence>
<proteinExistence type="inferred from homology"/>
<evidence type="ECO:0000256" key="3">
    <source>
        <dbReference type="ARBA" id="ARBA00022448"/>
    </source>
</evidence>
<feature type="domain" description="ABC transmembrane type-2" evidence="9">
    <location>
        <begin position="35"/>
        <end position="265"/>
    </location>
</feature>
<dbReference type="GO" id="GO:0005886">
    <property type="term" value="C:plasma membrane"/>
    <property type="evidence" value="ECO:0007669"/>
    <property type="project" value="UniProtKB-SubCell"/>
</dbReference>
<dbReference type="EMBL" id="VTEZ01000011">
    <property type="protein sequence ID" value="TYS79447.1"/>
    <property type="molecule type" value="Genomic_DNA"/>
</dbReference>
<comment type="subcellular location">
    <subcellularLocation>
        <location evidence="1 8">Cell membrane</location>
        <topology evidence="1 8">Multi-pass membrane protein</topology>
    </subcellularLocation>
</comment>
<keyword evidence="5 8" id="KW-0812">Transmembrane</keyword>
<evidence type="ECO:0000256" key="2">
    <source>
        <dbReference type="ARBA" id="ARBA00007783"/>
    </source>
</evidence>
<evidence type="ECO:0000256" key="8">
    <source>
        <dbReference type="RuleBase" id="RU361157"/>
    </source>
</evidence>